<evidence type="ECO:0000313" key="10">
    <source>
        <dbReference type="EnsemblMetazoa" id="SCAU002998-PA"/>
    </source>
</evidence>
<gene>
    <name evidence="10" type="primary">106085538</name>
</gene>
<dbReference type="CDD" id="cd00051">
    <property type="entry name" value="EFh"/>
    <property type="match status" value="1"/>
</dbReference>
<reference evidence="10" key="1">
    <citation type="submission" date="2020-05" db="UniProtKB">
        <authorList>
            <consortium name="EnsemblMetazoa"/>
        </authorList>
    </citation>
    <scope>IDENTIFICATION</scope>
    <source>
        <strain evidence="10">USDA</strain>
    </source>
</reference>
<keyword evidence="11" id="KW-1185">Reference proteome</keyword>
<dbReference type="Pfam" id="PF01694">
    <property type="entry name" value="Rhomboid"/>
    <property type="match status" value="1"/>
</dbReference>
<dbReference type="GO" id="GO:0005509">
    <property type="term" value="F:calcium ion binding"/>
    <property type="evidence" value="ECO:0007669"/>
    <property type="project" value="InterPro"/>
</dbReference>
<keyword evidence="6 8" id="KW-0472">Membrane</keyword>
<evidence type="ECO:0000256" key="3">
    <source>
        <dbReference type="ARBA" id="ARBA00022692"/>
    </source>
</evidence>
<feature type="transmembrane region" description="Helical" evidence="8">
    <location>
        <begin position="223"/>
        <end position="243"/>
    </location>
</feature>
<dbReference type="Gene3D" id="1.20.1540.10">
    <property type="entry name" value="Rhomboid-like"/>
    <property type="match status" value="1"/>
</dbReference>
<dbReference type="SUPFAM" id="SSF47473">
    <property type="entry name" value="EF-hand"/>
    <property type="match status" value="1"/>
</dbReference>
<feature type="transmembrane region" description="Helical" evidence="8">
    <location>
        <begin position="366"/>
        <end position="386"/>
    </location>
</feature>
<feature type="transmembrane region" description="Helical" evidence="8">
    <location>
        <begin position="336"/>
        <end position="360"/>
    </location>
</feature>
<keyword evidence="5 8" id="KW-1133">Transmembrane helix</keyword>
<comment type="subcellular location">
    <subcellularLocation>
        <location evidence="1">Membrane</location>
        <topology evidence="1">Multi-pass membrane protein</topology>
    </subcellularLocation>
</comment>
<dbReference type="SMART" id="SM00054">
    <property type="entry name" value="EFh"/>
    <property type="match status" value="2"/>
</dbReference>
<dbReference type="FunFam" id="1.20.1540.10:FF:000024">
    <property type="entry name" value="Blast:Protein rhomboid"/>
    <property type="match status" value="1"/>
</dbReference>
<evidence type="ECO:0000256" key="5">
    <source>
        <dbReference type="ARBA" id="ARBA00022989"/>
    </source>
</evidence>
<dbReference type="AlphaFoldDB" id="A0A1I8NXU4"/>
<evidence type="ECO:0000256" key="7">
    <source>
        <dbReference type="PIRSR" id="PIRSR037470-50"/>
    </source>
</evidence>
<evidence type="ECO:0000259" key="9">
    <source>
        <dbReference type="PROSITE" id="PS50222"/>
    </source>
</evidence>
<dbReference type="InterPro" id="IPR022764">
    <property type="entry name" value="Peptidase_S54_rhomboid_dom"/>
</dbReference>
<dbReference type="GO" id="GO:0004252">
    <property type="term" value="F:serine-type endopeptidase activity"/>
    <property type="evidence" value="ECO:0007669"/>
    <property type="project" value="UniProtKB-UniRule"/>
</dbReference>
<feature type="domain" description="EF-hand" evidence="9">
    <location>
        <begin position="112"/>
        <end position="147"/>
    </location>
</feature>
<evidence type="ECO:0000313" key="11">
    <source>
        <dbReference type="Proteomes" id="UP000095300"/>
    </source>
</evidence>
<protein>
    <recommendedName>
        <fullName evidence="9">EF-hand domain-containing protein</fullName>
    </recommendedName>
</protein>
<evidence type="ECO:0000256" key="8">
    <source>
        <dbReference type="SAM" id="Phobius"/>
    </source>
</evidence>
<evidence type="ECO:0000256" key="6">
    <source>
        <dbReference type="ARBA" id="ARBA00023136"/>
    </source>
</evidence>
<dbReference type="InterPro" id="IPR002048">
    <property type="entry name" value="EF_hand_dom"/>
</dbReference>
<sequence length="460" mass="53390">MKIHMWSTKQIIPAENNKKQTKHVLTTIRSREKIILQVKSTRTESKTLFINKSFCPELRMATKTQRQQELQDVENGLYPQLRPGRPQTARQDTVDMEEIPLRERTQTDPASEDRRKVKEIFDSHDTDCDGQISIHELKTLIESGLCRDIPPHVAQQILKLSDDDNNGILDFEEFYNMSKRHKWMIRNLLTSYCRMIVPPPKPLEGDQLDGAYEKQMSICPPPLTMVIFSLIEIIMFLIDVIHFQDDPDNNRRIGESTNGPAATLFIYNPYKRYESWRFVTYMFVHVGLMHLFMNLIIQIFLGVALELVHHWWRVTLVYLAGVVAGSMGTSLTSPRIFLAGASGGVYALITAHIATIIMNWNEMEYAIVQLFVFLIFCFTDLGTSIYRHLTDQHDQIGYMAHLSGAVAGLLVGFGVLRNLEVRRWERILWWIAVIFFFALMMTGTLIHFFLPDYFPRQEYH</sequence>
<evidence type="ECO:0000256" key="1">
    <source>
        <dbReference type="ARBA" id="ARBA00004141"/>
    </source>
</evidence>
<feature type="transmembrane region" description="Helical" evidence="8">
    <location>
        <begin position="428"/>
        <end position="450"/>
    </location>
</feature>
<feature type="transmembrane region" description="Helical" evidence="8">
    <location>
        <begin position="311"/>
        <end position="329"/>
    </location>
</feature>
<dbReference type="GO" id="GO:0016020">
    <property type="term" value="C:membrane"/>
    <property type="evidence" value="ECO:0007669"/>
    <property type="project" value="UniProtKB-SubCell"/>
</dbReference>
<dbReference type="VEuPathDB" id="VectorBase:SCAU002998"/>
<comment type="similarity">
    <text evidence="2">Belongs to the peptidase S54 family.</text>
</comment>
<organism evidence="10 11">
    <name type="scientific">Stomoxys calcitrans</name>
    <name type="common">Stable fly</name>
    <name type="synonym">Conops calcitrans</name>
    <dbReference type="NCBI Taxonomy" id="35570"/>
    <lineage>
        <taxon>Eukaryota</taxon>
        <taxon>Metazoa</taxon>
        <taxon>Ecdysozoa</taxon>
        <taxon>Arthropoda</taxon>
        <taxon>Hexapoda</taxon>
        <taxon>Insecta</taxon>
        <taxon>Pterygota</taxon>
        <taxon>Neoptera</taxon>
        <taxon>Endopterygota</taxon>
        <taxon>Diptera</taxon>
        <taxon>Brachycera</taxon>
        <taxon>Muscomorpha</taxon>
        <taxon>Muscoidea</taxon>
        <taxon>Muscidae</taxon>
        <taxon>Stomoxys</taxon>
    </lineage>
</organism>
<accession>A0A1I8NXU4</accession>
<dbReference type="STRING" id="35570.A0A1I8NXU4"/>
<dbReference type="PANTHER" id="PTHR45840">
    <property type="entry name" value="RHOMBOID-RELATED PROTEIN"/>
    <property type="match status" value="1"/>
</dbReference>
<keyword evidence="4" id="KW-0106">Calcium</keyword>
<dbReference type="OrthoDB" id="418595at2759"/>
<dbReference type="PROSITE" id="PS00018">
    <property type="entry name" value="EF_HAND_1"/>
    <property type="match status" value="2"/>
</dbReference>
<keyword evidence="3 8" id="KW-0812">Transmembrane</keyword>
<dbReference type="InterPro" id="IPR018247">
    <property type="entry name" value="EF_Hand_1_Ca_BS"/>
</dbReference>
<evidence type="ECO:0000256" key="4">
    <source>
        <dbReference type="ARBA" id="ARBA00022837"/>
    </source>
</evidence>
<dbReference type="InterPro" id="IPR051739">
    <property type="entry name" value="Rhomboid_IM_Serine_Proteases"/>
</dbReference>
<feature type="active site" evidence="7">
    <location>
        <position position="401"/>
    </location>
</feature>
<dbReference type="SUPFAM" id="SSF144091">
    <property type="entry name" value="Rhomboid-like"/>
    <property type="match status" value="1"/>
</dbReference>
<name>A0A1I8NXU4_STOCA</name>
<dbReference type="EnsemblMetazoa" id="SCAU002998-RA">
    <property type="protein sequence ID" value="SCAU002998-PA"/>
    <property type="gene ID" value="SCAU002998"/>
</dbReference>
<dbReference type="InterPro" id="IPR011992">
    <property type="entry name" value="EF-hand-dom_pair"/>
</dbReference>
<dbReference type="PANTHER" id="PTHR45840:SF8">
    <property type="entry name" value="RHOMBOID PROTEASE"/>
    <property type="match status" value="1"/>
</dbReference>
<feature type="active site" description="Nucleophile" evidence="7">
    <location>
        <position position="342"/>
    </location>
</feature>
<dbReference type="Pfam" id="PF13499">
    <property type="entry name" value="EF-hand_7"/>
    <property type="match status" value="1"/>
</dbReference>
<feature type="transmembrane region" description="Helical" evidence="8">
    <location>
        <begin position="398"/>
        <end position="416"/>
    </location>
</feature>
<feature type="transmembrane region" description="Helical" evidence="8">
    <location>
        <begin position="278"/>
        <end position="305"/>
    </location>
</feature>
<proteinExistence type="inferred from homology"/>
<dbReference type="Proteomes" id="UP000095300">
    <property type="component" value="Unassembled WGS sequence"/>
</dbReference>
<dbReference type="InterPro" id="IPR035952">
    <property type="entry name" value="Rhomboid-like_sf"/>
</dbReference>
<dbReference type="PROSITE" id="PS50222">
    <property type="entry name" value="EF_HAND_2"/>
    <property type="match status" value="2"/>
</dbReference>
<dbReference type="Gene3D" id="1.10.238.10">
    <property type="entry name" value="EF-hand"/>
    <property type="match status" value="1"/>
</dbReference>
<dbReference type="KEGG" id="scac:106085538"/>
<feature type="domain" description="EF-hand" evidence="9">
    <location>
        <begin position="149"/>
        <end position="184"/>
    </location>
</feature>
<evidence type="ECO:0000256" key="2">
    <source>
        <dbReference type="ARBA" id="ARBA00009045"/>
    </source>
</evidence>